<dbReference type="InParanoid" id="A0A507B7I8"/>
<evidence type="ECO:0000256" key="2">
    <source>
        <dbReference type="ARBA" id="ARBA00010617"/>
    </source>
</evidence>
<dbReference type="STRING" id="1093900.A0A507B7I8"/>
<evidence type="ECO:0000256" key="4">
    <source>
        <dbReference type="ARBA" id="ARBA00022723"/>
    </source>
</evidence>
<comment type="cofactor">
    <cofactor evidence="1 8">
        <name>heme</name>
        <dbReference type="ChEBI" id="CHEBI:30413"/>
    </cofactor>
</comment>
<keyword evidence="4 8" id="KW-0479">Metal-binding</keyword>
<accession>A0A507B7I8</accession>
<name>A0A507B7I8_9PEZI</name>
<feature type="compositionally biased region" description="Polar residues" evidence="9">
    <location>
        <begin position="1"/>
        <end position="10"/>
    </location>
</feature>
<keyword evidence="11" id="KW-1185">Reference proteome</keyword>
<feature type="region of interest" description="Disordered" evidence="9">
    <location>
        <begin position="363"/>
        <end position="437"/>
    </location>
</feature>
<keyword evidence="5" id="KW-0560">Oxidoreductase</keyword>
<dbReference type="InterPro" id="IPR050364">
    <property type="entry name" value="Cytochrome_P450_fung"/>
</dbReference>
<dbReference type="InterPro" id="IPR001128">
    <property type="entry name" value="Cyt_P450"/>
</dbReference>
<evidence type="ECO:0000256" key="9">
    <source>
        <dbReference type="SAM" id="MobiDB-lite"/>
    </source>
</evidence>
<organism evidence="10 11">
    <name type="scientific">Thyridium curvatum</name>
    <dbReference type="NCBI Taxonomy" id="1093900"/>
    <lineage>
        <taxon>Eukaryota</taxon>
        <taxon>Fungi</taxon>
        <taxon>Dikarya</taxon>
        <taxon>Ascomycota</taxon>
        <taxon>Pezizomycotina</taxon>
        <taxon>Sordariomycetes</taxon>
        <taxon>Sordariomycetidae</taxon>
        <taxon>Thyridiales</taxon>
        <taxon>Thyridiaceae</taxon>
        <taxon>Thyridium</taxon>
    </lineage>
</organism>
<gene>
    <name evidence="10" type="ORF">E0L32_000905</name>
</gene>
<protein>
    <recommendedName>
        <fullName evidence="12">Cytochrome P450</fullName>
    </recommendedName>
</protein>
<dbReference type="CDD" id="cd11065">
    <property type="entry name" value="CYP64-like"/>
    <property type="match status" value="1"/>
</dbReference>
<comment type="caution">
    <text evidence="10">The sequence shown here is derived from an EMBL/GenBank/DDBJ whole genome shotgun (WGS) entry which is preliminary data.</text>
</comment>
<dbReference type="PRINTS" id="PR00463">
    <property type="entry name" value="EP450I"/>
</dbReference>
<dbReference type="AlphaFoldDB" id="A0A507B7I8"/>
<keyword evidence="7" id="KW-0503">Monooxygenase</keyword>
<dbReference type="InterPro" id="IPR036396">
    <property type="entry name" value="Cyt_P450_sf"/>
</dbReference>
<dbReference type="GO" id="GO:0016705">
    <property type="term" value="F:oxidoreductase activity, acting on paired donors, with incorporation or reduction of molecular oxygen"/>
    <property type="evidence" value="ECO:0007669"/>
    <property type="project" value="InterPro"/>
</dbReference>
<evidence type="ECO:0008006" key="12">
    <source>
        <dbReference type="Google" id="ProtNLM"/>
    </source>
</evidence>
<evidence type="ECO:0000256" key="7">
    <source>
        <dbReference type="ARBA" id="ARBA00023033"/>
    </source>
</evidence>
<dbReference type="PROSITE" id="PS00086">
    <property type="entry name" value="CYTOCHROME_P450"/>
    <property type="match status" value="1"/>
</dbReference>
<dbReference type="OrthoDB" id="3433125at2759"/>
<evidence type="ECO:0000256" key="3">
    <source>
        <dbReference type="ARBA" id="ARBA00022617"/>
    </source>
</evidence>
<evidence type="ECO:0000256" key="1">
    <source>
        <dbReference type="ARBA" id="ARBA00001971"/>
    </source>
</evidence>
<sequence>MNRGQDNPDGQRQRWPAGGPVGKMVRGIAAGIGLASETYHHHKANKASKTQAGRDADSDTAMVAQDEAEQRHDAHLLQEVDEVAWELDEAQDQVTGQSSEPHAATEEEVTGLADSFLDTHAQAPAYSPGQLSLPVVITQRRPGSRTKGFVRAYSPVLADVGIDQATFLDFLDKLNKSVQPSPWIQAINLAGLAGNAVPLPFSILISVAVKKTTDAAGELHSRSKTNRFLDRVNESFFAPRGLVALVMTWKPSQKANMFTRAEFDMQSSIATAADGSKSRRMFESSSGATSFEWPETAPLVFPALDELADAEDNDDGAAKVKKQSAIKRSGKFVGEYMDKRARAKWAGENPDSSMANATGQETFSSRYADPNHPASSGDPIALLTGGSLQAGLGRNIRGSPANDARSGLRGRHGLVGLGRGRGRGQLRSGEGSSGGRGGLLGSGIGPLSLVSGARKLLQDDVLYLMIVQRPTEEQMAEAMTYMNSVRKHELYGPISSIKVLGQLIIILHEKQAVIDILETRALKTASRPHLVFANDVVGYKDIMGMMPYNRRFRLHRKLTATQTSSKSITRFAPAQELEVSRFLSQLLADSESGSDNLQDHLNRLSGSIMLRVLYNYETRPGENDPFVNRANQVMEEFSKATSPGAWVVDLIPWLRHLPEWVPGTGFQKTAKIWRNHLMHSVEDPYNYVREQMAKGNDNVSYVAGLIKDVHRHIDAEEESVISWSAASMLNAGTDTTSAVLFSFFLAMVLSPDVQKSAQEEIDRVVGQSRLPSFEDKANLPYVQAMVQETLRWHTLAPMGFPHLTTEDDSYNGYFIPKNTLIMPAAAGLAHDPAVYHSPGDFQPGRFLEPHNEPPASDVVFGFGRRACPGRHIAEQTLFLAIAQTLAVFHIRKPVDENGNDIKVEYHMLPGVISRVKPFPYSITVRSDKRRSLIK</sequence>
<dbReference type="Pfam" id="PF00067">
    <property type="entry name" value="p450"/>
    <property type="match status" value="1"/>
</dbReference>
<dbReference type="RefSeq" id="XP_030994439.1">
    <property type="nucleotide sequence ID" value="XM_031143978.1"/>
</dbReference>
<dbReference type="Proteomes" id="UP000319257">
    <property type="component" value="Unassembled WGS sequence"/>
</dbReference>
<feature type="region of interest" description="Disordered" evidence="9">
    <location>
        <begin position="40"/>
        <end position="59"/>
    </location>
</feature>
<dbReference type="PRINTS" id="PR00385">
    <property type="entry name" value="P450"/>
</dbReference>
<feature type="binding site" description="axial binding residue" evidence="8">
    <location>
        <position position="867"/>
    </location>
    <ligand>
        <name>heme</name>
        <dbReference type="ChEBI" id="CHEBI:30413"/>
    </ligand>
    <ligandPart>
        <name>Fe</name>
        <dbReference type="ChEBI" id="CHEBI:18248"/>
    </ligandPart>
</feature>
<keyword evidence="3 8" id="KW-0349">Heme</keyword>
<dbReference type="EMBL" id="SKBQ01000003">
    <property type="protein sequence ID" value="TPX12728.1"/>
    <property type="molecule type" value="Genomic_DNA"/>
</dbReference>
<dbReference type="GO" id="GO:0020037">
    <property type="term" value="F:heme binding"/>
    <property type="evidence" value="ECO:0007669"/>
    <property type="project" value="InterPro"/>
</dbReference>
<evidence type="ECO:0000256" key="6">
    <source>
        <dbReference type="ARBA" id="ARBA00023004"/>
    </source>
</evidence>
<comment type="similarity">
    <text evidence="2">Belongs to the cytochrome P450 family.</text>
</comment>
<reference evidence="10 11" key="1">
    <citation type="submission" date="2019-06" db="EMBL/GenBank/DDBJ databases">
        <title>Draft genome sequence of the filamentous fungus Phialemoniopsis curvata isolated from diesel fuel.</title>
        <authorList>
            <person name="Varaljay V.A."/>
            <person name="Lyon W.J."/>
            <person name="Crouch A.L."/>
            <person name="Drake C.E."/>
            <person name="Hollomon J.M."/>
            <person name="Nadeau L.J."/>
            <person name="Nunn H.S."/>
            <person name="Stevenson B.S."/>
            <person name="Bojanowski C.L."/>
            <person name="Crookes-Goodson W.J."/>
        </authorList>
    </citation>
    <scope>NUCLEOTIDE SEQUENCE [LARGE SCALE GENOMIC DNA]</scope>
    <source>
        <strain evidence="10 11">D216</strain>
    </source>
</reference>
<feature type="region of interest" description="Disordered" evidence="9">
    <location>
        <begin position="89"/>
        <end position="109"/>
    </location>
</feature>
<keyword evidence="6 8" id="KW-0408">Iron</keyword>
<dbReference type="PANTHER" id="PTHR46300">
    <property type="entry name" value="P450, PUTATIVE (EUROFUNG)-RELATED-RELATED"/>
    <property type="match status" value="1"/>
</dbReference>
<evidence type="ECO:0000313" key="11">
    <source>
        <dbReference type="Proteomes" id="UP000319257"/>
    </source>
</evidence>
<dbReference type="SUPFAM" id="SSF48264">
    <property type="entry name" value="Cytochrome P450"/>
    <property type="match status" value="1"/>
</dbReference>
<dbReference type="Gene3D" id="1.10.630.10">
    <property type="entry name" value="Cytochrome P450"/>
    <property type="match status" value="1"/>
</dbReference>
<dbReference type="PANTHER" id="PTHR46300:SF7">
    <property type="entry name" value="P450, PUTATIVE (EUROFUNG)-RELATED"/>
    <property type="match status" value="1"/>
</dbReference>
<evidence type="ECO:0000256" key="8">
    <source>
        <dbReference type="PIRSR" id="PIRSR602401-1"/>
    </source>
</evidence>
<proteinExistence type="inferred from homology"/>
<dbReference type="GO" id="GO:0005506">
    <property type="term" value="F:iron ion binding"/>
    <property type="evidence" value="ECO:0007669"/>
    <property type="project" value="InterPro"/>
</dbReference>
<dbReference type="GeneID" id="41968352"/>
<feature type="region of interest" description="Disordered" evidence="9">
    <location>
        <begin position="1"/>
        <end position="23"/>
    </location>
</feature>
<dbReference type="GO" id="GO:0004497">
    <property type="term" value="F:monooxygenase activity"/>
    <property type="evidence" value="ECO:0007669"/>
    <property type="project" value="UniProtKB-KW"/>
</dbReference>
<evidence type="ECO:0000313" key="10">
    <source>
        <dbReference type="EMBL" id="TPX12728.1"/>
    </source>
</evidence>
<dbReference type="InterPro" id="IPR002401">
    <property type="entry name" value="Cyt_P450_E_grp-I"/>
</dbReference>
<evidence type="ECO:0000256" key="5">
    <source>
        <dbReference type="ARBA" id="ARBA00023002"/>
    </source>
</evidence>
<dbReference type="InterPro" id="IPR017972">
    <property type="entry name" value="Cyt_P450_CS"/>
</dbReference>